<organism evidence="1 2">
    <name type="scientific">Nonomuraea polychroma</name>
    <dbReference type="NCBI Taxonomy" id="46176"/>
    <lineage>
        <taxon>Bacteria</taxon>
        <taxon>Bacillati</taxon>
        <taxon>Actinomycetota</taxon>
        <taxon>Actinomycetes</taxon>
        <taxon>Streptosporangiales</taxon>
        <taxon>Streptosporangiaceae</taxon>
        <taxon>Nonomuraea</taxon>
    </lineage>
</organism>
<proteinExistence type="predicted"/>
<accession>A0A438MJB2</accession>
<protein>
    <submittedName>
        <fullName evidence="1">Uncharacterized protein</fullName>
    </submittedName>
</protein>
<keyword evidence="2" id="KW-1185">Reference proteome</keyword>
<evidence type="ECO:0000313" key="2">
    <source>
        <dbReference type="Proteomes" id="UP000284824"/>
    </source>
</evidence>
<name>A0A438MJB2_9ACTN</name>
<evidence type="ECO:0000313" key="1">
    <source>
        <dbReference type="EMBL" id="RVX45763.1"/>
    </source>
</evidence>
<dbReference type="RefSeq" id="WP_127937436.1">
    <property type="nucleotide sequence ID" value="NZ_SAUN01000001.1"/>
</dbReference>
<gene>
    <name evidence="1" type="ORF">EDD27_8580</name>
</gene>
<dbReference type="Proteomes" id="UP000284824">
    <property type="component" value="Unassembled WGS sequence"/>
</dbReference>
<sequence length="124" mass="12829">MTVRAVTLSVLVELVSRTTPSDEFEFAVRRHVGHRSNLAGDGSPVGGHVVLGAAVPDLFACAEPQEVALPEGVSLPLVLSLQVAEQAAKLVGGYAGVIGAAEGCRILEALLVERGASLYVTLHC</sequence>
<dbReference type="EMBL" id="SAUN01000001">
    <property type="protein sequence ID" value="RVX45763.1"/>
    <property type="molecule type" value="Genomic_DNA"/>
</dbReference>
<dbReference type="AlphaFoldDB" id="A0A438MJB2"/>
<reference evidence="1 2" key="1">
    <citation type="submission" date="2019-01" db="EMBL/GenBank/DDBJ databases">
        <title>Sequencing the genomes of 1000 actinobacteria strains.</title>
        <authorList>
            <person name="Klenk H.-P."/>
        </authorList>
    </citation>
    <scope>NUCLEOTIDE SEQUENCE [LARGE SCALE GENOMIC DNA]</scope>
    <source>
        <strain evidence="1 2">DSM 43925</strain>
    </source>
</reference>
<comment type="caution">
    <text evidence="1">The sequence shown here is derived from an EMBL/GenBank/DDBJ whole genome shotgun (WGS) entry which is preliminary data.</text>
</comment>